<feature type="compositionally biased region" description="Low complexity" evidence="1">
    <location>
        <begin position="78"/>
        <end position="91"/>
    </location>
</feature>
<dbReference type="EMBL" id="MW348570">
    <property type="protein sequence ID" value="QRQ90266.1"/>
    <property type="molecule type" value="Genomic_DNA"/>
</dbReference>
<accession>A0A893A8M0</accession>
<feature type="compositionally biased region" description="Polar residues" evidence="1">
    <location>
        <begin position="98"/>
        <end position="109"/>
    </location>
</feature>
<sequence>MSEERKKNEGRFHSLKLNLYVSPDSEDLFNKIKDPAKKAKIWSQWNQNRIKHGLSSIPYGSDVGPLLSSLATPEKEVSSGSDTSPSSSSSSDVEMSLPGTSRNTDTDYSQRPAKRIKTEGQVAEGGETISGQGTASAGALAETSGPEKIVRSPRNYANQGNLCFEKTHRVLAFGLANACLPHPDNDVTNNIQLMTTSLMEVPWDKPFFYLSPGELESLPKGAYVKSVNVKITQRNPRVAFETASSASSLATLNQNKFGIVAFGLNKKNGLRVTNRRYSAFNATEPMIPTETANATYNDIDTAMYGVDQSVAAFNGTIPSSYFMQPIQMPNYLTCWNSGHIAGQVTKAPGWYSLDEHIKQFDMQATSGTTIVDKTYYPSYAPLTEQTDFAEYLRGSLGGVDLSAYSYTDGDTTKQVSRINITNMDTNTSTIPSESFQVAPTNRARFNVGVGNRYDVFERGQFTKTIDRGDNPDCVQPSIHVGISPVPKLTTNANVIQPNSWTDVQIYYEIFTKMEIGFNFPHHNTHQSEFNIEANQIKMGVDNALINVDIPIRFGKYPSTFVAPSARTLPLQDETISSSSSRRYARN</sequence>
<dbReference type="SUPFAM" id="SSF88645">
    <property type="entry name" value="ssDNA viruses"/>
    <property type="match status" value="1"/>
</dbReference>
<proteinExistence type="predicted"/>
<feature type="region of interest" description="Disordered" evidence="1">
    <location>
        <begin position="71"/>
        <end position="152"/>
    </location>
</feature>
<dbReference type="InterPro" id="IPR016184">
    <property type="entry name" value="Capsid/spike_ssDNA_virus"/>
</dbReference>
<name>A0A893A8M0_9VIRU</name>
<evidence type="ECO:0000313" key="2">
    <source>
        <dbReference type="EMBL" id="QRQ90266.1"/>
    </source>
</evidence>
<dbReference type="GO" id="GO:0005198">
    <property type="term" value="F:structural molecule activity"/>
    <property type="evidence" value="ECO:0007669"/>
    <property type="project" value="InterPro"/>
</dbReference>
<organism evidence="2">
    <name type="scientific">Parvoviridae sp</name>
    <dbReference type="NCBI Taxonomy" id="1940570"/>
    <lineage>
        <taxon>Viruses</taxon>
        <taxon>Monodnaviria</taxon>
        <taxon>Shotokuvirae</taxon>
        <taxon>Cossaviricota</taxon>
        <taxon>Quintoviricetes</taxon>
        <taxon>Piccovirales</taxon>
        <taxon>Parvoviridae</taxon>
    </lineage>
</organism>
<dbReference type="InterPro" id="IPR003433">
    <property type="entry name" value="Capsid_VP4_densovirus"/>
</dbReference>
<evidence type="ECO:0008006" key="3">
    <source>
        <dbReference type="Google" id="ProtNLM"/>
    </source>
</evidence>
<reference evidence="2" key="1">
    <citation type="submission" date="2020-11" db="EMBL/GenBank/DDBJ databases">
        <title>Viral genomes from river ports along the Yangtze River in China.</title>
        <authorList>
            <person name="Lu J."/>
            <person name="Shen Q."/>
            <person name="Yang S."/>
            <person name="Zhang W."/>
        </authorList>
    </citation>
    <scope>NUCLEOTIDE SEQUENCE</scope>
    <source>
        <strain evidence="2">3nj-parvo-2</strain>
    </source>
</reference>
<protein>
    <recommendedName>
        <fullName evidence="3">Capsid protein</fullName>
    </recommendedName>
</protein>
<evidence type="ECO:0000256" key="1">
    <source>
        <dbReference type="SAM" id="MobiDB-lite"/>
    </source>
</evidence>
<dbReference type="Pfam" id="PF02336">
    <property type="entry name" value="Denso_VP4"/>
    <property type="match status" value="1"/>
</dbReference>